<evidence type="ECO:0000313" key="2">
    <source>
        <dbReference type="EMBL" id="RHJ89316.1"/>
    </source>
</evidence>
<dbReference type="Pfam" id="PF05016">
    <property type="entry name" value="ParE_toxin"/>
    <property type="match status" value="1"/>
</dbReference>
<organism evidence="2 3">
    <name type="scientific">Emergencia timonensis</name>
    <dbReference type="NCBI Taxonomy" id="1776384"/>
    <lineage>
        <taxon>Bacteria</taxon>
        <taxon>Bacillati</taxon>
        <taxon>Bacillota</taxon>
        <taxon>Clostridia</taxon>
        <taxon>Peptostreptococcales</taxon>
        <taxon>Anaerovoracaceae</taxon>
        <taxon>Emergencia</taxon>
    </lineage>
</organism>
<proteinExistence type="predicted"/>
<dbReference type="AlphaFoldDB" id="A0A415E6B5"/>
<dbReference type="Gene3D" id="3.30.2310.20">
    <property type="entry name" value="RelE-like"/>
    <property type="match status" value="1"/>
</dbReference>
<dbReference type="InterPro" id="IPR007712">
    <property type="entry name" value="RelE/ParE_toxin"/>
</dbReference>
<dbReference type="EMBL" id="QRMS01000001">
    <property type="protein sequence ID" value="RHJ89316.1"/>
    <property type="molecule type" value="Genomic_DNA"/>
</dbReference>
<evidence type="ECO:0000256" key="1">
    <source>
        <dbReference type="ARBA" id="ARBA00022649"/>
    </source>
</evidence>
<keyword evidence="3" id="KW-1185">Reference proteome</keyword>
<keyword evidence="1" id="KW-1277">Toxin-antitoxin system</keyword>
<comment type="caution">
    <text evidence="2">The sequence shown here is derived from an EMBL/GenBank/DDBJ whole genome shotgun (WGS) entry which is preliminary data.</text>
</comment>
<sequence length="91" mass="10783">MQRSITTFIKDMRELLNYLSERSLSPARQTRSRIFQGISLFTEFPLPGKSVDEVSMPGRRYLIIEEYIVLYVISEEEIHIQRLVSKKQDLF</sequence>
<dbReference type="InterPro" id="IPR035093">
    <property type="entry name" value="RelE/ParE_toxin_dom_sf"/>
</dbReference>
<reference evidence="2 3" key="1">
    <citation type="submission" date="2018-08" db="EMBL/GenBank/DDBJ databases">
        <title>A genome reference for cultivated species of the human gut microbiota.</title>
        <authorList>
            <person name="Zou Y."/>
            <person name="Xue W."/>
            <person name="Luo G."/>
        </authorList>
    </citation>
    <scope>NUCLEOTIDE SEQUENCE [LARGE SCALE GENOMIC DNA]</scope>
    <source>
        <strain evidence="2 3">AM07-24</strain>
    </source>
</reference>
<name>A0A415E6B5_9FIRM</name>
<evidence type="ECO:0000313" key="3">
    <source>
        <dbReference type="Proteomes" id="UP000284841"/>
    </source>
</evidence>
<gene>
    <name evidence="2" type="ORF">DW099_01700</name>
</gene>
<dbReference type="Proteomes" id="UP000284841">
    <property type="component" value="Unassembled WGS sequence"/>
</dbReference>
<protein>
    <submittedName>
        <fullName evidence="2">Type II toxin-antitoxin system RelE/ParE family toxin</fullName>
    </submittedName>
</protein>
<accession>A0A415E6B5</accession>